<evidence type="ECO:0000313" key="3">
    <source>
        <dbReference type="Proteomes" id="UP001279734"/>
    </source>
</evidence>
<organism evidence="2 3">
    <name type="scientific">Nepenthes gracilis</name>
    <name type="common">Slender pitcher plant</name>
    <dbReference type="NCBI Taxonomy" id="150966"/>
    <lineage>
        <taxon>Eukaryota</taxon>
        <taxon>Viridiplantae</taxon>
        <taxon>Streptophyta</taxon>
        <taxon>Embryophyta</taxon>
        <taxon>Tracheophyta</taxon>
        <taxon>Spermatophyta</taxon>
        <taxon>Magnoliopsida</taxon>
        <taxon>eudicotyledons</taxon>
        <taxon>Gunneridae</taxon>
        <taxon>Pentapetalae</taxon>
        <taxon>Caryophyllales</taxon>
        <taxon>Nepenthaceae</taxon>
        <taxon>Nepenthes</taxon>
    </lineage>
</organism>
<gene>
    <name evidence="2" type="ORF">Nepgr_021195</name>
</gene>
<comment type="caution">
    <text evidence="2">The sequence shown here is derived from an EMBL/GenBank/DDBJ whole genome shotgun (WGS) entry which is preliminary data.</text>
</comment>
<proteinExistence type="predicted"/>
<dbReference type="EMBL" id="BSYO01000020">
    <property type="protein sequence ID" value="GMH19354.1"/>
    <property type="molecule type" value="Genomic_DNA"/>
</dbReference>
<dbReference type="AlphaFoldDB" id="A0AAD3SZ44"/>
<feature type="region of interest" description="Disordered" evidence="1">
    <location>
        <begin position="135"/>
        <end position="163"/>
    </location>
</feature>
<sequence length="175" mass="18731">MIMASPSSSSTDTGVPISKRMIDMKKSIGASILPSVSSASIVPATVEAAELTSNVQMPDRNTGSEITIFGGLPPLSKICSEPRTEEALSALIISDSTQSAYLQDQIQEATVASEEDRHLEIPIFDPMEVQDRARPDWMNTPASSSYPSPGGHPDRPSTPASRMSLNEIALNARFI</sequence>
<accession>A0AAD3SZ44</accession>
<keyword evidence="3" id="KW-1185">Reference proteome</keyword>
<protein>
    <submittedName>
        <fullName evidence="2">Uncharacterized protein</fullName>
    </submittedName>
</protein>
<evidence type="ECO:0000313" key="2">
    <source>
        <dbReference type="EMBL" id="GMH19354.1"/>
    </source>
</evidence>
<name>A0AAD3SZ44_NEPGR</name>
<evidence type="ECO:0000256" key="1">
    <source>
        <dbReference type="SAM" id="MobiDB-lite"/>
    </source>
</evidence>
<reference evidence="2" key="1">
    <citation type="submission" date="2023-05" db="EMBL/GenBank/DDBJ databases">
        <title>Nepenthes gracilis genome sequencing.</title>
        <authorList>
            <person name="Fukushima K."/>
        </authorList>
    </citation>
    <scope>NUCLEOTIDE SEQUENCE</scope>
    <source>
        <strain evidence="2">SING2019-196</strain>
    </source>
</reference>
<dbReference type="Proteomes" id="UP001279734">
    <property type="component" value="Unassembled WGS sequence"/>
</dbReference>